<dbReference type="Gene3D" id="1.20.1260.10">
    <property type="match status" value="1"/>
</dbReference>
<name>A0A0C1U0K1_9CLOT</name>
<evidence type="ECO:0000313" key="4">
    <source>
        <dbReference type="EMBL" id="KIE45038.1"/>
    </source>
</evidence>
<keyword evidence="1" id="KW-0749">Sporulation</keyword>
<accession>A0A0C1U0K1</accession>
<sequence>MGLFDMLDTDDRTMNLMDDKDIALSSLTASKADISLLSKAIGEATNPQLRQMLTSQLNSCINDHFKLSDIVISKGWYPAYATPQEQLRNDLTKAEKVIKEE</sequence>
<dbReference type="Proteomes" id="UP000031366">
    <property type="component" value="Unassembled WGS sequence"/>
</dbReference>
<dbReference type="EMBL" id="AYSO01000020">
    <property type="protein sequence ID" value="KIE45038.1"/>
    <property type="molecule type" value="Genomic_DNA"/>
</dbReference>
<dbReference type="AlphaFoldDB" id="A0A0C1U0K1"/>
<evidence type="ECO:0000256" key="3">
    <source>
        <dbReference type="ARBA" id="ARBA00024344"/>
    </source>
</evidence>
<dbReference type="GO" id="GO:0030435">
    <property type="term" value="P:sporulation resulting in formation of a cellular spore"/>
    <property type="evidence" value="ECO:0007669"/>
    <property type="project" value="UniProtKB-KW"/>
</dbReference>
<gene>
    <name evidence="4" type="ORF">U732_994</name>
</gene>
<evidence type="ECO:0000256" key="1">
    <source>
        <dbReference type="ARBA" id="ARBA00022969"/>
    </source>
</evidence>
<dbReference type="InterPro" id="IPR012851">
    <property type="entry name" value="Spore_coat_CotF-like"/>
</dbReference>
<dbReference type="InterPro" id="IPR012347">
    <property type="entry name" value="Ferritin-like"/>
</dbReference>
<dbReference type="RefSeq" id="WP_039637188.1">
    <property type="nucleotide sequence ID" value="NZ_AYSO01000020.1"/>
</dbReference>
<dbReference type="PANTHER" id="PTHR39183">
    <property type="entry name" value="SPORE COAT PROTEIN F-LIKE PROTEIN YHCQ"/>
    <property type="match status" value="1"/>
</dbReference>
<proteinExistence type="inferred from homology"/>
<dbReference type="Pfam" id="PF07875">
    <property type="entry name" value="Coat_F"/>
    <property type="match status" value="1"/>
</dbReference>
<dbReference type="PANTHER" id="PTHR39183:SF1">
    <property type="entry name" value="SPORE COAT PROTEIN F-LIKE PROTEIN YHCQ"/>
    <property type="match status" value="1"/>
</dbReference>
<reference evidence="4 5" key="1">
    <citation type="journal article" date="2015" name="Infect. Genet. Evol.">
        <title>Genomic sequences of six botulinum neurotoxin-producing strains representing three clostridial species illustrate the mobility and diversity of botulinum neurotoxin genes.</title>
        <authorList>
            <person name="Smith T.J."/>
            <person name="Hill K.K."/>
            <person name="Xie G."/>
            <person name="Foley B.T."/>
            <person name="Williamson C.H."/>
            <person name="Foster J.T."/>
            <person name="Johnson S.L."/>
            <person name="Chertkov O."/>
            <person name="Teshima H."/>
            <person name="Gibbons H.S."/>
            <person name="Johnsky L.A."/>
            <person name="Karavis M.A."/>
            <person name="Smith L.A."/>
        </authorList>
    </citation>
    <scope>NUCLEOTIDE SEQUENCE [LARGE SCALE GENOMIC DNA]</scope>
    <source>
        <strain evidence="4 5">CDC 2741</strain>
    </source>
</reference>
<comment type="subcellular location">
    <subcellularLocation>
        <location evidence="2">Spore coat</location>
    </subcellularLocation>
</comment>
<organism evidence="4 5">
    <name type="scientific">Clostridium argentinense CDC 2741</name>
    <dbReference type="NCBI Taxonomy" id="1418104"/>
    <lineage>
        <taxon>Bacteria</taxon>
        <taxon>Bacillati</taxon>
        <taxon>Bacillota</taxon>
        <taxon>Clostridia</taxon>
        <taxon>Eubacteriales</taxon>
        <taxon>Clostridiaceae</taxon>
        <taxon>Clostridium</taxon>
    </lineage>
</organism>
<keyword evidence="5" id="KW-1185">Reference proteome</keyword>
<comment type="caution">
    <text evidence="4">The sequence shown here is derived from an EMBL/GenBank/DDBJ whole genome shotgun (WGS) entry which is preliminary data.</text>
</comment>
<evidence type="ECO:0000256" key="2">
    <source>
        <dbReference type="ARBA" id="ARBA00024325"/>
    </source>
</evidence>
<comment type="similarity">
    <text evidence="3">Belongs to the CotF family.</text>
</comment>
<dbReference type="STRING" id="29341.RSJ17_07745"/>
<protein>
    <submittedName>
        <fullName evidence="4">Coat F domain protein</fullName>
    </submittedName>
</protein>
<evidence type="ECO:0000313" key="5">
    <source>
        <dbReference type="Proteomes" id="UP000031366"/>
    </source>
</evidence>